<evidence type="ECO:0000256" key="8">
    <source>
        <dbReference type="SAM" id="SignalP"/>
    </source>
</evidence>
<gene>
    <name evidence="10" type="ORF">QBC47DRAFT_52857</name>
</gene>
<dbReference type="SMART" id="SM00321">
    <property type="entry name" value="WSC"/>
    <property type="match status" value="1"/>
</dbReference>
<keyword evidence="4 7" id="KW-1133">Transmembrane helix</keyword>
<evidence type="ECO:0000256" key="5">
    <source>
        <dbReference type="ARBA" id="ARBA00023136"/>
    </source>
</evidence>
<evidence type="ECO:0000256" key="4">
    <source>
        <dbReference type="ARBA" id="ARBA00022989"/>
    </source>
</evidence>
<evidence type="ECO:0000313" key="11">
    <source>
        <dbReference type="Proteomes" id="UP001239445"/>
    </source>
</evidence>
<dbReference type="AlphaFoldDB" id="A0AAJ0F9H0"/>
<dbReference type="InterPro" id="IPR002889">
    <property type="entry name" value="WSC_carb-bd"/>
</dbReference>
<protein>
    <submittedName>
        <fullName evidence="10">Wsc domain protein</fullName>
    </submittedName>
</protein>
<keyword evidence="6" id="KW-0325">Glycoprotein</keyword>
<evidence type="ECO:0000256" key="2">
    <source>
        <dbReference type="ARBA" id="ARBA00022692"/>
    </source>
</evidence>
<reference evidence="10" key="1">
    <citation type="submission" date="2023-06" db="EMBL/GenBank/DDBJ databases">
        <title>Genome-scale phylogeny and comparative genomics of the fungal order Sordariales.</title>
        <authorList>
            <consortium name="Lawrence Berkeley National Laboratory"/>
            <person name="Hensen N."/>
            <person name="Bonometti L."/>
            <person name="Westerberg I."/>
            <person name="Brannstrom I.O."/>
            <person name="Guillou S."/>
            <person name="Cros-Aarteil S."/>
            <person name="Calhoun S."/>
            <person name="Haridas S."/>
            <person name="Kuo A."/>
            <person name="Mondo S."/>
            <person name="Pangilinan J."/>
            <person name="Riley R."/>
            <person name="Labutti K."/>
            <person name="Andreopoulos B."/>
            <person name="Lipzen A."/>
            <person name="Chen C."/>
            <person name="Yanf M."/>
            <person name="Daum C."/>
            <person name="Ng V."/>
            <person name="Clum A."/>
            <person name="Steindorff A."/>
            <person name="Ohm R."/>
            <person name="Martin F."/>
            <person name="Silar P."/>
            <person name="Natvig D."/>
            <person name="Lalanne C."/>
            <person name="Gautier V."/>
            <person name="Ament-Velasquez S.L."/>
            <person name="Kruys A."/>
            <person name="Hutchinson M.I."/>
            <person name="Powell A.J."/>
            <person name="Barry K."/>
            <person name="Miller A.N."/>
            <person name="Grigoriev I.V."/>
            <person name="Debuchy R."/>
            <person name="Gladieux P."/>
            <person name="Thoren M.H."/>
            <person name="Johannesson H."/>
        </authorList>
    </citation>
    <scope>NUCLEOTIDE SEQUENCE</scope>
    <source>
        <strain evidence="10">PSN4</strain>
    </source>
</reference>
<dbReference type="EMBL" id="MU839838">
    <property type="protein sequence ID" value="KAK1753119.1"/>
    <property type="molecule type" value="Genomic_DNA"/>
</dbReference>
<evidence type="ECO:0000256" key="7">
    <source>
        <dbReference type="SAM" id="Phobius"/>
    </source>
</evidence>
<keyword evidence="2 7" id="KW-0812">Transmembrane</keyword>
<evidence type="ECO:0000256" key="6">
    <source>
        <dbReference type="ARBA" id="ARBA00023180"/>
    </source>
</evidence>
<feature type="signal peptide" evidence="8">
    <location>
        <begin position="1"/>
        <end position="19"/>
    </location>
</feature>
<dbReference type="GO" id="GO:0005886">
    <property type="term" value="C:plasma membrane"/>
    <property type="evidence" value="ECO:0007669"/>
    <property type="project" value="TreeGrafter"/>
</dbReference>
<evidence type="ECO:0000259" key="9">
    <source>
        <dbReference type="PROSITE" id="PS51212"/>
    </source>
</evidence>
<evidence type="ECO:0000313" key="10">
    <source>
        <dbReference type="EMBL" id="KAK1753119.1"/>
    </source>
</evidence>
<feature type="domain" description="WSC" evidence="9">
    <location>
        <begin position="41"/>
        <end position="131"/>
    </location>
</feature>
<dbReference type="PANTHER" id="PTHR24269:SF23">
    <property type="entry name" value="PLASMA MEMBRANE SENSOR TRANSDUCER (EUROFUNG)"/>
    <property type="match status" value="1"/>
</dbReference>
<evidence type="ECO:0000256" key="1">
    <source>
        <dbReference type="ARBA" id="ARBA00004167"/>
    </source>
</evidence>
<feature type="chain" id="PRO_5042600572" evidence="8">
    <location>
        <begin position="20"/>
        <end position="296"/>
    </location>
</feature>
<feature type="transmembrane region" description="Helical" evidence="7">
    <location>
        <begin position="182"/>
        <end position="206"/>
    </location>
</feature>
<sequence>MKTAGVLASILLAATGAVAQTKPSSTSKGVEEPASQPTLNVITVQGCFDDPGELVFNATLQFNTKGACAQDVCFASGYPVAATSGGNQCYCGKKYPNKKSLVDDSKCNVGCAGYDLQACGGVNFWTVYNTGLTLSVDTSGEASQIKGGPGSETSAPVKTVTGSTVVVTETSDTTPKSSGPNVGAIAGGVVVAVVLVASSVAGFFFYMRRKRNREIEEEHRRNAAVNSFISGKAPSSAGSITDARLDPVMAQRRMSDGSIADNEDYSRKILRVSFVSLVIGVLLTAAGHQCVIQPPT</sequence>
<accession>A0AAJ0F9H0</accession>
<dbReference type="PANTHER" id="PTHR24269">
    <property type="entry name" value="KREMEN PROTEIN"/>
    <property type="match status" value="1"/>
</dbReference>
<comment type="subcellular location">
    <subcellularLocation>
        <location evidence="1">Membrane</location>
        <topology evidence="1">Single-pass membrane protein</topology>
    </subcellularLocation>
</comment>
<proteinExistence type="predicted"/>
<keyword evidence="11" id="KW-1185">Reference proteome</keyword>
<evidence type="ECO:0000256" key="3">
    <source>
        <dbReference type="ARBA" id="ARBA00022729"/>
    </source>
</evidence>
<name>A0AAJ0F9H0_9PEZI</name>
<dbReference type="Pfam" id="PF01822">
    <property type="entry name" value="WSC"/>
    <property type="match status" value="1"/>
</dbReference>
<dbReference type="PROSITE" id="PS51212">
    <property type="entry name" value="WSC"/>
    <property type="match status" value="1"/>
</dbReference>
<comment type="caution">
    <text evidence="10">The sequence shown here is derived from an EMBL/GenBank/DDBJ whole genome shotgun (WGS) entry which is preliminary data.</text>
</comment>
<organism evidence="10 11">
    <name type="scientific">Echria macrotheca</name>
    <dbReference type="NCBI Taxonomy" id="438768"/>
    <lineage>
        <taxon>Eukaryota</taxon>
        <taxon>Fungi</taxon>
        <taxon>Dikarya</taxon>
        <taxon>Ascomycota</taxon>
        <taxon>Pezizomycotina</taxon>
        <taxon>Sordariomycetes</taxon>
        <taxon>Sordariomycetidae</taxon>
        <taxon>Sordariales</taxon>
        <taxon>Schizotheciaceae</taxon>
        <taxon>Echria</taxon>
    </lineage>
</organism>
<dbReference type="Proteomes" id="UP001239445">
    <property type="component" value="Unassembled WGS sequence"/>
</dbReference>
<dbReference type="InterPro" id="IPR051836">
    <property type="entry name" value="Kremen_rcpt"/>
</dbReference>
<keyword evidence="5 7" id="KW-0472">Membrane</keyword>
<keyword evidence="3 8" id="KW-0732">Signal</keyword>
<feature type="transmembrane region" description="Helical" evidence="7">
    <location>
        <begin position="269"/>
        <end position="287"/>
    </location>
</feature>